<reference evidence="4 5" key="1">
    <citation type="submission" date="2020-02" db="EMBL/GenBank/DDBJ databases">
        <authorList>
            <person name="Ma Q."/>
            <person name="Huang Y."/>
            <person name="Song X."/>
            <person name="Pei D."/>
        </authorList>
    </citation>
    <scope>NUCLEOTIDE SEQUENCE [LARGE SCALE GENOMIC DNA]</scope>
    <source>
        <strain evidence="4">Sxm20200214</strain>
        <tissue evidence="4">Leaf</tissue>
    </source>
</reference>
<evidence type="ECO:0000313" key="4">
    <source>
        <dbReference type="EMBL" id="KAG2311148.1"/>
    </source>
</evidence>
<dbReference type="InterPro" id="IPR009544">
    <property type="entry name" value="DUF1163"/>
</dbReference>
<comment type="caution">
    <text evidence="4">The sequence shown here is derived from an EMBL/GenBank/DDBJ whole genome shotgun (WGS) entry which is preliminary data.</text>
</comment>
<feature type="coiled-coil region" evidence="1">
    <location>
        <begin position="277"/>
        <end position="328"/>
    </location>
</feature>
<accession>A0A8X7VGH0</accession>
<feature type="region of interest" description="Disordered" evidence="2">
    <location>
        <begin position="1"/>
        <end position="20"/>
    </location>
</feature>
<evidence type="ECO:0000256" key="2">
    <source>
        <dbReference type="SAM" id="MobiDB-lite"/>
    </source>
</evidence>
<evidence type="ECO:0000256" key="3">
    <source>
        <dbReference type="SAM" id="Phobius"/>
    </source>
</evidence>
<keyword evidence="3" id="KW-0472">Membrane</keyword>
<dbReference type="Proteomes" id="UP000886595">
    <property type="component" value="Unassembled WGS sequence"/>
</dbReference>
<dbReference type="PANTHER" id="PTHR31125">
    <property type="entry name" value="F20P5.22 PROTEIN-RELATED"/>
    <property type="match status" value="1"/>
</dbReference>
<keyword evidence="3" id="KW-1133">Transmembrane helix</keyword>
<protein>
    <submittedName>
        <fullName evidence="4">Uncharacterized protein</fullName>
    </submittedName>
</protein>
<evidence type="ECO:0000256" key="1">
    <source>
        <dbReference type="SAM" id="Coils"/>
    </source>
</evidence>
<keyword evidence="1" id="KW-0175">Coiled coil</keyword>
<dbReference type="EMBL" id="JAAMPC010000005">
    <property type="protein sequence ID" value="KAG2311148.1"/>
    <property type="molecule type" value="Genomic_DNA"/>
</dbReference>
<dbReference type="Pfam" id="PF06651">
    <property type="entry name" value="DUF1163"/>
    <property type="match status" value="1"/>
</dbReference>
<gene>
    <name evidence="4" type="ORF">Bca52824_022705</name>
</gene>
<name>A0A8X7VGH0_BRACI</name>
<sequence length="338" mass="38248">MEKEALIPNPTSQQGKLKRDEGKPICGTIFLVLFCLAGLFAFLYFAGKEAEKEEKRAVLYVTIPSMDFTVLNMTETRLSVKWDLLIRIPSKLPGFYVCLKGDFKVFIAYKGVTIATSPIESYTLIPLWSMLLKVSLIASEGDMDGAIMKNIVEDIKARGEVRFGSGLLFPDCRSGTSGKMNYACDESTLRFKPGSQRDATLMDPAEEIRHSKTQQDHINMLGFVADSEYGIPKRCPCGGRIINEVRRKDDYDTLPGKRFFTCKNYEADGLHYRQPWVIGVQEEIERLTKRVEEAEQVMLGTFSVGKQIERLEKQVKMLSEQVDFLTVQVATLEKVCFD</sequence>
<dbReference type="AlphaFoldDB" id="A0A8X7VGH0"/>
<dbReference type="PANTHER" id="PTHR31125:SF7">
    <property type="entry name" value="F20P5.24 PROTEIN-RELATED"/>
    <property type="match status" value="1"/>
</dbReference>
<evidence type="ECO:0000313" key="5">
    <source>
        <dbReference type="Proteomes" id="UP000886595"/>
    </source>
</evidence>
<keyword evidence="3" id="KW-0812">Transmembrane</keyword>
<keyword evidence="5" id="KW-1185">Reference proteome</keyword>
<proteinExistence type="predicted"/>
<feature type="transmembrane region" description="Helical" evidence="3">
    <location>
        <begin position="25"/>
        <end position="46"/>
    </location>
</feature>
<dbReference type="OrthoDB" id="1129285at2759"/>
<organism evidence="4 5">
    <name type="scientific">Brassica carinata</name>
    <name type="common">Ethiopian mustard</name>
    <name type="synonym">Abyssinian cabbage</name>
    <dbReference type="NCBI Taxonomy" id="52824"/>
    <lineage>
        <taxon>Eukaryota</taxon>
        <taxon>Viridiplantae</taxon>
        <taxon>Streptophyta</taxon>
        <taxon>Embryophyta</taxon>
        <taxon>Tracheophyta</taxon>
        <taxon>Spermatophyta</taxon>
        <taxon>Magnoliopsida</taxon>
        <taxon>eudicotyledons</taxon>
        <taxon>Gunneridae</taxon>
        <taxon>Pentapetalae</taxon>
        <taxon>rosids</taxon>
        <taxon>malvids</taxon>
        <taxon>Brassicales</taxon>
        <taxon>Brassicaceae</taxon>
        <taxon>Brassiceae</taxon>
        <taxon>Brassica</taxon>
    </lineage>
</organism>